<name>A0A852TJA3_9BACI</name>
<dbReference type="Proteomes" id="UP000548423">
    <property type="component" value="Unassembled WGS sequence"/>
</dbReference>
<dbReference type="AlphaFoldDB" id="A0A852TJA3"/>
<organism evidence="1 2">
    <name type="scientific">Neobacillus niacini</name>
    <dbReference type="NCBI Taxonomy" id="86668"/>
    <lineage>
        <taxon>Bacteria</taxon>
        <taxon>Bacillati</taxon>
        <taxon>Bacillota</taxon>
        <taxon>Bacilli</taxon>
        <taxon>Bacillales</taxon>
        <taxon>Bacillaceae</taxon>
        <taxon>Neobacillus</taxon>
    </lineage>
</organism>
<comment type="caution">
    <text evidence="1">The sequence shown here is derived from an EMBL/GenBank/DDBJ whole genome shotgun (WGS) entry which is preliminary data.</text>
</comment>
<gene>
    <name evidence="1" type="ORF">F4694_005729</name>
</gene>
<sequence>MLPIKLISTNDMSNKYSQNMIDYLPFKGWPTTVSPNFFSFSAIRSRGTDKSVKGARLVENRYRKLQKVEEKGTICGESLL</sequence>
<reference evidence="2" key="1">
    <citation type="submission" date="2020-07" db="EMBL/GenBank/DDBJ databases">
        <authorList>
            <person name="Partida-Martinez L."/>
            <person name="Huntemann M."/>
            <person name="Clum A."/>
            <person name="Wang J."/>
            <person name="Palaniappan K."/>
            <person name="Ritter S."/>
            <person name="Chen I.-M."/>
            <person name="Stamatis D."/>
            <person name="Reddy T."/>
            <person name="O'Malley R."/>
            <person name="Daum C."/>
            <person name="Shapiro N."/>
            <person name="Ivanova N."/>
            <person name="Kyrpides N."/>
            <person name="Woyke T."/>
        </authorList>
    </citation>
    <scope>NUCLEOTIDE SEQUENCE [LARGE SCALE GENOMIC DNA]</scope>
    <source>
        <strain evidence="2">AT2.8</strain>
    </source>
</reference>
<reference evidence="2" key="2">
    <citation type="submission" date="2020-08" db="EMBL/GenBank/DDBJ databases">
        <title>The Agave Microbiome: Exploring the role of microbial communities in plant adaptations to desert environments.</title>
        <authorList>
            <person name="Partida-Martinez L.P."/>
        </authorList>
    </citation>
    <scope>NUCLEOTIDE SEQUENCE [LARGE SCALE GENOMIC DNA]</scope>
    <source>
        <strain evidence="2">AT2.8</strain>
    </source>
</reference>
<protein>
    <submittedName>
        <fullName evidence="1">Uncharacterized protein</fullName>
    </submittedName>
</protein>
<accession>A0A852TJA3</accession>
<evidence type="ECO:0000313" key="1">
    <source>
        <dbReference type="EMBL" id="NYE08873.1"/>
    </source>
</evidence>
<proteinExistence type="predicted"/>
<evidence type="ECO:0000313" key="2">
    <source>
        <dbReference type="Proteomes" id="UP000548423"/>
    </source>
</evidence>
<dbReference type="EMBL" id="JACCBX010000016">
    <property type="protein sequence ID" value="NYE08873.1"/>
    <property type="molecule type" value="Genomic_DNA"/>
</dbReference>